<feature type="transmembrane region" description="Helical" evidence="1">
    <location>
        <begin position="201"/>
        <end position="224"/>
    </location>
</feature>
<organism evidence="2 3">
    <name type="scientific">Kineosporia succinea</name>
    <dbReference type="NCBI Taxonomy" id="84632"/>
    <lineage>
        <taxon>Bacteria</taxon>
        <taxon>Bacillati</taxon>
        <taxon>Actinomycetota</taxon>
        <taxon>Actinomycetes</taxon>
        <taxon>Kineosporiales</taxon>
        <taxon>Kineosporiaceae</taxon>
        <taxon>Kineosporia</taxon>
    </lineage>
</organism>
<dbReference type="EMBL" id="JAUSQZ010000001">
    <property type="protein sequence ID" value="MDP9829527.1"/>
    <property type="molecule type" value="Genomic_DNA"/>
</dbReference>
<name>A0ABT9PA04_9ACTN</name>
<keyword evidence="3" id="KW-1185">Reference proteome</keyword>
<gene>
    <name evidence="2" type="ORF">J2S57_005276</name>
</gene>
<protein>
    <submittedName>
        <fullName evidence="2">Uncharacterized protein</fullName>
    </submittedName>
</protein>
<keyword evidence="1" id="KW-1133">Transmembrane helix</keyword>
<feature type="transmembrane region" description="Helical" evidence="1">
    <location>
        <begin position="106"/>
        <end position="131"/>
    </location>
</feature>
<accession>A0ABT9PA04</accession>
<comment type="caution">
    <text evidence="2">The sequence shown here is derived from an EMBL/GenBank/DDBJ whole genome shotgun (WGS) entry which is preliminary data.</text>
</comment>
<feature type="transmembrane region" description="Helical" evidence="1">
    <location>
        <begin position="15"/>
        <end position="36"/>
    </location>
</feature>
<dbReference type="RefSeq" id="WP_307247783.1">
    <property type="nucleotide sequence ID" value="NZ_JAUSQZ010000001.1"/>
</dbReference>
<sequence length="244" mass="26676">MTTILDALLDARTPGVLVVVFGLVPGAVVRVLNVCWPAGDARRAENLGALAYLPRWRRPLYALALVVPALSDGLPRRTPPGSRARRVVARAGWVWRWAWRWIVAPLWTTVAATFFLFPFACYIAAWIQLRFHHTPWALYWAMAELLFPGESSLSALRSPAVIGCVVLAVLVRRFCPVVTWSLSATLVVTLYVWLVGYDGPLGLTAGIGASLMLVNVVVAVACVVRRAPVVRPVVGASPLEARMT</sequence>
<feature type="transmembrane region" description="Helical" evidence="1">
    <location>
        <begin position="177"/>
        <end position="195"/>
    </location>
</feature>
<feature type="transmembrane region" description="Helical" evidence="1">
    <location>
        <begin position="151"/>
        <end position="170"/>
    </location>
</feature>
<keyword evidence="1" id="KW-0812">Transmembrane</keyword>
<evidence type="ECO:0000256" key="1">
    <source>
        <dbReference type="SAM" id="Phobius"/>
    </source>
</evidence>
<evidence type="ECO:0000313" key="3">
    <source>
        <dbReference type="Proteomes" id="UP001235712"/>
    </source>
</evidence>
<evidence type="ECO:0000313" key="2">
    <source>
        <dbReference type="EMBL" id="MDP9829527.1"/>
    </source>
</evidence>
<keyword evidence="1" id="KW-0472">Membrane</keyword>
<dbReference type="Proteomes" id="UP001235712">
    <property type="component" value="Unassembled WGS sequence"/>
</dbReference>
<proteinExistence type="predicted"/>
<reference evidence="2 3" key="1">
    <citation type="submission" date="2023-07" db="EMBL/GenBank/DDBJ databases">
        <title>Sequencing the genomes of 1000 actinobacteria strains.</title>
        <authorList>
            <person name="Klenk H.-P."/>
        </authorList>
    </citation>
    <scope>NUCLEOTIDE SEQUENCE [LARGE SCALE GENOMIC DNA]</scope>
    <source>
        <strain evidence="2 3">DSM 44388</strain>
    </source>
</reference>